<proteinExistence type="predicted"/>
<dbReference type="OrthoDB" id="9803319at2"/>
<keyword evidence="2" id="KW-0813">Transport</keyword>
<evidence type="ECO:0000313" key="9">
    <source>
        <dbReference type="Proteomes" id="UP000198857"/>
    </source>
</evidence>
<dbReference type="Gene3D" id="3.30.70.20">
    <property type="match status" value="1"/>
</dbReference>
<dbReference type="SUPFAM" id="SSF54862">
    <property type="entry name" value="4Fe-4S ferredoxins"/>
    <property type="match status" value="1"/>
</dbReference>
<evidence type="ECO:0000256" key="3">
    <source>
        <dbReference type="ARBA" id="ARBA00022723"/>
    </source>
</evidence>
<dbReference type="EMBL" id="FOWQ01000001">
    <property type="protein sequence ID" value="SFO69107.1"/>
    <property type="molecule type" value="Genomic_DNA"/>
</dbReference>
<comment type="cofactor">
    <cofactor evidence="1">
        <name>[3Fe-4S] cluster</name>
        <dbReference type="ChEBI" id="CHEBI:21137"/>
    </cofactor>
</comment>
<keyword evidence="3" id="KW-0479">Metal-binding</keyword>
<dbReference type="InterPro" id="IPR051269">
    <property type="entry name" value="Fe-S_cluster_ET"/>
</dbReference>
<dbReference type="RefSeq" id="WP_091106584.1">
    <property type="nucleotide sequence ID" value="NZ_FOWQ01000001.1"/>
</dbReference>
<dbReference type="PANTHER" id="PTHR36923:SF3">
    <property type="entry name" value="FERREDOXIN"/>
    <property type="match status" value="1"/>
</dbReference>
<dbReference type="Pfam" id="PF13459">
    <property type="entry name" value="Fer4_15"/>
    <property type="match status" value="1"/>
</dbReference>
<evidence type="ECO:0000256" key="1">
    <source>
        <dbReference type="ARBA" id="ARBA00001927"/>
    </source>
</evidence>
<keyword evidence="7" id="KW-0003">3Fe-4S</keyword>
<organism evidence="8 9">
    <name type="scientific">Geodermatophilus dictyosporus</name>
    <dbReference type="NCBI Taxonomy" id="1523247"/>
    <lineage>
        <taxon>Bacteria</taxon>
        <taxon>Bacillati</taxon>
        <taxon>Actinomycetota</taxon>
        <taxon>Actinomycetes</taxon>
        <taxon>Geodermatophilales</taxon>
        <taxon>Geodermatophilaceae</taxon>
        <taxon>Geodermatophilus</taxon>
    </lineage>
</organism>
<protein>
    <submittedName>
        <fullName evidence="8">Ferredoxin</fullName>
    </submittedName>
</protein>
<accession>A0A1I5J8N2</accession>
<dbReference type="GO" id="GO:0046872">
    <property type="term" value="F:metal ion binding"/>
    <property type="evidence" value="ECO:0007669"/>
    <property type="project" value="UniProtKB-KW"/>
</dbReference>
<evidence type="ECO:0000313" key="8">
    <source>
        <dbReference type="EMBL" id="SFO69107.1"/>
    </source>
</evidence>
<keyword evidence="6" id="KW-0411">Iron-sulfur</keyword>
<evidence type="ECO:0000256" key="6">
    <source>
        <dbReference type="ARBA" id="ARBA00023014"/>
    </source>
</evidence>
<evidence type="ECO:0000256" key="2">
    <source>
        <dbReference type="ARBA" id="ARBA00022448"/>
    </source>
</evidence>
<gene>
    <name evidence="8" type="ORF">SAMN05660464_0558</name>
</gene>
<dbReference type="STRING" id="1523247.SAMN05660464_0558"/>
<name>A0A1I5J8N2_9ACTN</name>
<reference evidence="9" key="1">
    <citation type="submission" date="2016-10" db="EMBL/GenBank/DDBJ databases">
        <authorList>
            <person name="Varghese N."/>
            <person name="Submissions S."/>
        </authorList>
    </citation>
    <scope>NUCLEOTIDE SEQUENCE [LARGE SCALE GENOMIC DNA]</scope>
    <source>
        <strain evidence="9">DSM 44208</strain>
    </source>
</reference>
<dbReference type="PANTHER" id="PTHR36923">
    <property type="entry name" value="FERREDOXIN"/>
    <property type="match status" value="1"/>
</dbReference>
<evidence type="ECO:0000256" key="7">
    <source>
        <dbReference type="ARBA" id="ARBA00023291"/>
    </source>
</evidence>
<evidence type="ECO:0000256" key="5">
    <source>
        <dbReference type="ARBA" id="ARBA00023004"/>
    </source>
</evidence>
<sequence>MRISIDPSLCQGHGRCYDLAPDLFGEDGEGYATLLVPGGEVPAGEEDDARLAADNCPEAAVLVYEETVAGDGVVGEAAP</sequence>
<keyword evidence="5" id="KW-0408">Iron</keyword>
<evidence type="ECO:0000256" key="4">
    <source>
        <dbReference type="ARBA" id="ARBA00022982"/>
    </source>
</evidence>
<keyword evidence="9" id="KW-1185">Reference proteome</keyword>
<dbReference type="GO" id="GO:0051538">
    <property type="term" value="F:3 iron, 4 sulfur cluster binding"/>
    <property type="evidence" value="ECO:0007669"/>
    <property type="project" value="UniProtKB-KW"/>
</dbReference>
<dbReference type="Proteomes" id="UP000198857">
    <property type="component" value="Unassembled WGS sequence"/>
</dbReference>
<keyword evidence="4" id="KW-0249">Electron transport</keyword>
<dbReference type="AlphaFoldDB" id="A0A1I5J8N2"/>